<name>A0ACB5R263_9BURK</name>
<evidence type="ECO:0000313" key="2">
    <source>
        <dbReference type="Proteomes" id="UP001055013"/>
    </source>
</evidence>
<proteinExistence type="predicted"/>
<dbReference type="Proteomes" id="UP001055013">
    <property type="component" value="Unassembled WGS sequence"/>
</dbReference>
<accession>A0ACB5R263</accession>
<reference evidence="1" key="1">
    <citation type="submission" date="2021-09" db="EMBL/GenBank/DDBJ databases">
        <title>Isolation and characterization of 3-chlorobenzoate degrading bacteria from soils in Shizuoka.</title>
        <authorList>
            <person name="Ifat A."/>
            <person name="Ogawa N."/>
            <person name="Kimbara K."/>
            <person name="Moriuchi R."/>
            <person name="Dohra H."/>
            <person name="Shintani M."/>
        </authorList>
    </citation>
    <scope>NUCLEOTIDE SEQUENCE</scope>
    <source>
        <strain evidence="1">19CS2-2</strain>
    </source>
</reference>
<gene>
    <name evidence="1" type="ORF">CBA19CS22_31075</name>
</gene>
<dbReference type="EMBL" id="BPUR01000024">
    <property type="protein sequence ID" value="GJH21079.1"/>
    <property type="molecule type" value="Genomic_DNA"/>
</dbReference>
<keyword evidence="2" id="KW-1185">Reference proteome</keyword>
<comment type="caution">
    <text evidence="1">The sequence shown here is derived from an EMBL/GenBank/DDBJ whole genome shotgun (WGS) entry which is preliminary data.</text>
</comment>
<evidence type="ECO:0000313" key="1">
    <source>
        <dbReference type="EMBL" id="GJH21079.1"/>
    </source>
</evidence>
<sequence length="197" mass="22416">MVQVVSIVEGDGEAQALPVLLRRLNSWLTQDVFATIQPPIRVHRDRFIRREEEFERILQLAAKKCFDGGWILILLDADDDCPVRLSADLLDRARRVVPHRAISVVLANREFEGWFLAAARSLDGCRGFAWREEGDAPNDSETVRNAKGRLAERMGGAGYHETLDQPKFAHAFDLQMAVDNSRSFKKLCDEWIRGVKQ</sequence>
<organism evidence="1 2">
    <name type="scientific">Caballeronia novacaledonica</name>
    <dbReference type="NCBI Taxonomy" id="1544861"/>
    <lineage>
        <taxon>Bacteria</taxon>
        <taxon>Pseudomonadati</taxon>
        <taxon>Pseudomonadota</taxon>
        <taxon>Betaproteobacteria</taxon>
        <taxon>Burkholderiales</taxon>
        <taxon>Burkholderiaceae</taxon>
        <taxon>Caballeronia</taxon>
    </lineage>
</organism>
<protein>
    <submittedName>
        <fullName evidence="1">DUF4276 family protein</fullName>
    </submittedName>
</protein>